<name>A0AA88EB85_FICCA</name>
<evidence type="ECO:0000313" key="4">
    <source>
        <dbReference type="Proteomes" id="UP001187192"/>
    </source>
</evidence>
<dbReference type="EMBL" id="BTGU01012609">
    <property type="protein sequence ID" value="GMN71321.1"/>
    <property type="molecule type" value="Genomic_DNA"/>
</dbReference>
<dbReference type="InterPro" id="IPR050905">
    <property type="entry name" value="Plant_NBS-LRR"/>
</dbReference>
<comment type="caution">
    <text evidence="3">The sequence shown here is derived from an EMBL/GenBank/DDBJ whole genome shotgun (WGS) entry which is preliminary data.</text>
</comment>
<dbReference type="Pfam" id="PF23247">
    <property type="entry name" value="LRR_RPS2"/>
    <property type="match status" value="1"/>
</dbReference>
<dbReference type="AlphaFoldDB" id="A0AA88EB85"/>
<dbReference type="PANTHER" id="PTHR33463">
    <property type="entry name" value="NB-ARC DOMAIN-CONTAINING PROTEIN-RELATED"/>
    <property type="match status" value="1"/>
</dbReference>
<dbReference type="Gene3D" id="3.80.10.10">
    <property type="entry name" value="Ribonuclease Inhibitor"/>
    <property type="match status" value="2"/>
</dbReference>
<keyword evidence="1" id="KW-0611">Plant defense</keyword>
<dbReference type="InterPro" id="IPR032675">
    <property type="entry name" value="LRR_dom_sf"/>
</dbReference>
<protein>
    <recommendedName>
        <fullName evidence="2">Disease resistance protein At4g27190-like leucine-rich repeats domain-containing protein</fullName>
    </recommendedName>
</protein>
<evidence type="ECO:0000256" key="1">
    <source>
        <dbReference type="ARBA" id="ARBA00022821"/>
    </source>
</evidence>
<accession>A0AA88EB85</accession>
<dbReference type="PANTHER" id="PTHR33463:SF187">
    <property type="entry name" value="AND NB-ARC DOMAIN DISEASE RESISTANCE PROTEIN, PUTATIVE-RELATED"/>
    <property type="match status" value="1"/>
</dbReference>
<organism evidence="3 4">
    <name type="scientific">Ficus carica</name>
    <name type="common">Common fig</name>
    <dbReference type="NCBI Taxonomy" id="3494"/>
    <lineage>
        <taxon>Eukaryota</taxon>
        <taxon>Viridiplantae</taxon>
        <taxon>Streptophyta</taxon>
        <taxon>Embryophyta</taxon>
        <taxon>Tracheophyta</taxon>
        <taxon>Spermatophyta</taxon>
        <taxon>Magnoliopsida</taxon>
        <taxon>eudicotyledons</taxon>
        <taxon>Gunneridae</taxon>
        <taxon>Pentapetalae</taxon>
        <taxon>rosids</taxon>
        <taxon>fabids</taxon>
        <taxon>Rosales</taxon>
        <taxon>Moraceae</taxon>
        <taxon>Ficeae</taxon>
        <taxon>Ficus</taxon>
    </lineage>
</organism>
<dbReference type="SUPFAM" id="SSF52058">
    <property type="entry name" value="L domain-like"/>
    <property type="match status" value="1"/>
</dbReference>
<feature type="domain" description="Disease resistance protein At4g27190-like leucine-rich repeats" evidence="2">
    <location>
        <begin position="277"/>
        <end position="395"/>
    </location>
</feature>
<keyword evidence="4" id="KW-1185">Reference proteome</keyword>
<gene>
    <name evidence="3" type="ORF">TIFTF001_053384</name>
</gene>
<proteinExistence type="predicted"/>
<dbReference type="InterPro" id="IPR057135">
    <property type="entry name" value="At4g27190-like_LRR"/>
</dbReference>
<reference evidence="3" key="1">
    <citation type="submission" date="2023-07" db="EMBL/GenBank/DDBJ databases">
        <title>draft genome sequence of fig (Ficus carica).</title>
        <authorList>
            <person name="Takahashi T."/>
            <person name="Nishimura K."/>
        </authorList>
    </citation>
    <scope>NUCLEOTIDE SEQUENCE</scope>
</reference>
<sequence>MTGLGLLDLSETSIENLPESISELVNLTALLLRGCHQLMYVPSLAKLTALKRLDFYESGIKQVPQGMENLVRLTYLEFGGCRQLEIIPDGVFCKLLNLRYLSLNQAHGATTRGEELVFLRKLETLYCVLHDLIGFNAYVRSLADGGPAYYRLQLGFTRGLHFYRVYKHGKVVNLINCDISEHVAKGGDCPLLLPQDVESLVIIRCRINVSNLCELTSFNNAMNFKLCNIEKCGELKHLFVYSSSIIRLLQGLEELVLEAVWGLQGLIRRKNLASSSPLPPGTFCALKKLSVCNCDNIKRLSIVAPLPNLEVIGVFECEQLVEIVATTFDYDEEEEDQEHVEAAGGRSHQAVGVVTLPKLGNLYLSSLPKLKSIPVIAGNSLRQVQIWECPKLKKVPCLDKVPVPVSLRSVDIGKDLWESLEWDHPSAKDAIQSIFGPFY</sequence>
<evidence type="ECO:0000313" key="3">
    <source>
        <dbReference type="EMBL" id="GMN71321.1"/>
    </source>
</evidence>
<evidence type="ECO:0000259" key="2">
    <source>
        <dbReference type="Pfam" id="PF23247"/>
    </source>
</evidence>
<dbReference type="Proteomes" id="UP001187192">
    <property type="component" value="Unassembled WGS sequence"/>
</dbReference>